<name>A0A084T1M9_9BACT</name>
<sequence>MTSPLILSDAQQVIGRRWRKGQPPEQARILSLTRDALDFISATGQWYPFEDFRAHGGSREAQAIGENGSTGLRELLSKTERFFGKLLDDPEAAGEQVPIQTILDALRFVSSAGQHEAFSDFVEHVESHAPPFVVASFETQQEAEAWLETHPSPPAFADILIGGRYHDVVYERETDFRCLPWNRHLERYLAWLKRVEPPVATASFTTREEAEAWLNGQPTPARRTWVMIAREFYLAAYYPNINHRVLYPLSMASVDEEEEQETERP</sequence>
<reference evidence="1 2" key="1">
    <citation type="submission" date="2014-07" db="EMBL/GenBank/DDBJ databases">
        <title>Draft Genome Sequence of Gephyronic Acid Producer, Cystobacter violaceus Strain Cb vi76.</title>
        <authorList>
            <person name="Stevens D.C."/>
            <person name="Young J."/>
            <person name="Carmichael R."/>
            <person name="Tan J."/>
            <person name="Taylor R.E."/>
        </authorList>
    </citation>
    <scope>NUCLEOTIDE SEQUENCE [LARGE SCALE GENOMIC DNA]</scope>
    <source>
        <strain evidence="1 2">Cb vi76</strain>
    </source>
</reference>
<dbReference type="EMBL" id="JPMI01000006">
    <property type="protein sequence ID" value="KFA94614.1"/>
    <property type="molecule type" value="Genomic_DNA"/>
</dbReference>
<protein>
    <submittedName>
        <fullName evidence="1">Uncharacterized protein</fullName>
    </submittedName>
</protein>
<dbReference type="RefSeq" id="WP_043389120.1">
    <property type="nucleotide sequence ID" value="NZ_JPMI01000006.1"/>
</dbReference>
<evidence type="ECO:0000313" key="1">
    <source>
        <dbReference type="EMBL" id="KFA94614.1"/>
    </source>
</evidence>
<dbReference type="AlphaFoldDB" id="A0A084T1M9"/>
<dbReference type="Proteomes" id="UP000028547">
    <property type="component" value="Unassembled WGS sequence"/>
</dbReference>
<organism evidence="1 2">
    <name type="scientific">Archangium violaceum Cb vi76</name>
    <dbReference type="NCBI Taxonomy" id="1406225"/>
    <lineage>
        <taxon>Bacteria</taxon>
        <taxon>Pseudomonadati</taxon>
        <taxon>Myxococcota</taxon>
        <taxon>Myxococcia</taxon>
        <taxon>Myxococcales</taxon>
        <taxon>Cystobacterineae</taxon>
        <taxon>Archangiaceae</taxon>
        <taxon>Archangium</taxon>
    </lineage>
</organism>
<proteinExistence type="predicted"/>
<comment type="caution">
    <text evidence="1">The sequence shown here is derived from an EMBL/GenBank/DDBJ whole genome shotgun (WGS) entry which is preliminary data.</text>
</comment>
<accession>A0A084T1M9</accession>
<gene>
    <name evidence="1" type="ORF">Q664_01525</name>
</gene>
<evidence type="ECO:0000313" key="2">
    <source>
        <dbReference type="Proteomes" id="UP000028547"/>
    </source>
</evidence>